<feature type="compositionally biased region" description="Acidic residues" evidence="1">
    <location>
        <begin position="43"/>
        <end position="53"/>
    </location>
</feature>
<evidence type="ECO:0000313" key="3">
    <source>
        <dbReference type="Proteomes" id="UP000289738"/>
    </source>
</evidence>
<feature type="compositionally biased region" description="Acidic residues" evidence="1">
    <location>
        <begin position="61"/>
        <end position="71"/>
    </location>
</feature>
<organism evidence="2 3">
    <name type="scientific">Arachis hypogaea</name>
    <name type="common">Peanut</name>
    <dbReference type="NCBI Taxonomy" id="3818"/>
    <lineage>
        <taxon>Eukaryota</taxon>
        <taxon>Viridiplantae</taxon>
        <taxon>Streptophyta</taxon>
        <taxon>Embryophyta</taxon>
        <taxon>Tracheophyta</taxon>
        <taxon>Spermatophyta</taxon>
        <taxon>Magnoliopsida</taxon>
        <taxon>eudicotyledons</taxon>
        <taxon>Gunneridae</taxon>
        <taxon>Pentapetalae</taxon>
        <taxon>rosids</taxon>
        <taxon>fabids</taxon>
        <taxon>Fabales</taxon>
        <taxon>Fabaceae</taxon>
        <taxon>Papilionoideae</taxon>
        <taxon>50 kb inversion clade</taxon>
        <taxon>dalbergioids sensu lato</taxon>
        <taxon>Dalbergieae</taxon>
        <taxon>Pterocarpus clade</taxon>
        <taxon>Arachis</taxon>
    </lineage>
</organism>
<feature type="region of interest" description="Disordered" evidence="1">
    <location>
        <begin position="43"/>
        <end position="71"/>
    </location>
</feature>
<evidence type="ECO:0000313" key="2">
    <source>
        <dbReference type="EMBL" id="RYR47581.1"/>
    </source>
</evidence>
<dbReference type="EMBL" id="SDMP01000007">
    <property type="protein sequence ID" value="RYR47581.1"/>
    <property type="molecule type" value="Genomic_DNA"/>
</dbReference>
<feature type="region of interest" description="Disordered" evidence="1">
    <location>
        <begin position="1"/>
        <end position="26"/>
    </location>
</feature>
<feature type="compositionally biased region" description="Basic and acidic residues" evidence="1">
    <location>
        <begin position="1"/>
        <end position="10"/>
    </location>
</feature>
<accession>A0A445C9R7</accession>
<proteinExistence type="predicted"/>
<reference evidence="2 3" key="1">
    <citation type="submission" date="2019-01" db="EMBL/GenBank/DDBJ databases">
        <title>Sequencing of cultivated peanut Arachis hypogaea provides insights into genome evolution and oil improvement.</title>
        <authorList>
            <person name="Chen X."/>
        </authorList>
    </citation>
    <scope>NUCLEOTIDE SEQUENCE [LARGE SCALE GENOMIC DNA]</scope>
    <source>
        <strain evidence="3">cv. Fuhuasheng</strain>
        <tissue evidence="2">Leaves</tissue>
    </source>
</reference>
<protein>
    <submittedName>
        <fullName evidence="2">Uncharacterized protein</fullName>
    </submittedName>
</protein>
<evidence type="ECO:0000256" key="1">
    <source>
        <dbReference type="SAM" id="MobiDB-lite"/>
    </source>
</evidence>
<dbReference type="AlphaFoldDB" id="A0A445C9R7"/>
<comment type="caution">
    <text evidence="2">The sequence shown here is derived from an EMBL/GenBank/DDBJ whole genome shotgun (WGS) entry which is preliminary data.</text>
</comment>
<sequence>MGASETKDVGRVGGSGHSNFVQDDPPFAPLPLLYVSPAVDLDVDSEESDEEYVADSNDSSSSEEDEEEEFVPETSVDASVWYLLPAPQPILTLSVVPSHYHILDLDAMHEDTTFFNMGGNNYNIDAAVENIEEGISKLRVTHCDRRASMFVVEELEPFEGLVSRQEDVLKVYEVEFPPIPNEKLWPEWYGARLHPNPARHKKAIGAPVSMRFCNGMDERERQEKRYGLCRQSRHTWRGYPNQPTEDT</sequence>
<name>A0A445C9R7_ARAHY</name>
<gene>
    <name evidence="2" type="ORF">Ahy_A07g033514</name>
</gene>
<keyword evidence="3" id="KW-1185">Reference proteome</keyword>
<dbReference type="Proteomes" id="UP000289738">
    <property type="component" value="Chromosome A07"/>
</dbReference>